<evidence type="ECO:0000256" key="4">
    <source>
        <dbReference type="SAM" id="MobiDB-lite"/>
    </source>
</evidence>
<dbReference type="PROSITE" id="PS01124">
    <property type="entry name" value="HTH_ARAC_FAMILY_2"/>
    <property type="match status" value="1"/>
</dbReference>
<accession>A0A1H9H5W4</accession>
<dbReference type="AlphaFoldDB" id="A0A1H9H5W4"/>
<dbReference type="PANTHER" id="PTHR43280">
    <property type="entry name" value="ARAC-FAMILY TRANSCRIPTIONAL REGULATOR"/>
    <property type="match status" value="1"/>
</dbReference>
<dbReference type="Proteomes" id="UP000199021">
    <property type="component" value="Unassembled WGS sequence"/>
</dbReference>
<evidence type="ECO:0000256" key="3">
    <source>
        <dbReference type="ARBA" id="ARBA00023163"/>
    </source>
</evidence>
<dbReference type="GO" id="GO:0003700">
    <property type="term" value="F:DNA-binding transcription factor activity"/>
    <property type="evidence" value="ECO:0007669"/>
    <property type="project" value="InterPro"/>
</dbReference>
<dbReference type="Pfam" id="PF12833">
    <property type="entry name" value="HTH_18"/>
    <property type="match status" value="1"/>
</dbReference>
<dbReference type="InterPro" id="IPR018060">
    <property type="entry name" value="HTH_AraC"/>
</dbReference>
<dbReference type="STRING" id="478744.SAMN05444359_11229"/>
<dbReference type="RefSeq" id="WP_090168703.1">
    <property type="nucleotide sequence ID" value="NZ_FOFB01000012.1"/>
</dbReference>
<evidence type="ECO:0000313" key="7">
    <source>
        <dbReference type="Proteomes" id="UP000199021"/>
    </source>
</evidence>
<keyword evidence="2" id="KW-0238">DNA-binding</keyword>
<dbReference type="Gene3D" id="1.10.10.60">
    <property type="entry name" value="Homeodomain-like"/>
    <property type="match status" value="1"/>
</dbReference>
<keyword evidence="3" id="KW-0804">Transcription</keyword>
<dbReference type="EMBL" id="FOFB01000012">
    <property type="protein sequence ID" value="SEQ57716.1"/>
    <property type="molecule type" value="Genomic_DNA"/>
</dbReference>
<feature type="compositionally biased region" description="Polar residues" evidence="4">
    <location>
        <begin position="162"/>
        <end position="173"/>
    </location>
</feature>
<keyword evidence="1" id="KW-0805">Transcription regulation</keyword>
<protein>
    <submittedName>
        <fullName evidence="6">Helix-turn-helix domain-containing protein</fullName>
    </submittedName>
</protein>
<name>A0A1H9H5W4_9BACT</name>
<proteinExistence type="predicted"/>
<feature type="compositionally biased region" description="Basic and acidic residues" evidence="4">
    <location>
        <begin position="176"/>
        <end position="185"/>
    </location>
</feature>
<dbReference type="SMART" id="SM00342">
    <property type="entry name" value="HTH_ARAC"/>
    <property type="match status" value="1"/>
</dbReference>
<evidence type="ECO:0000256" key="1">
    <source>
        <dbReference type="ARBA" id="ARBA00023015"/>
    </source>
</evidence>
<sequence>MPTLKIKNIVCPRCIRVVREELTAAGYPPEAVRMGMVTYATHPGEEGIRRIAEVLKENGFELLLDAEDQQVERIKTLIIGLVHDRNNKRAAENLSDYLSRELRQNYATLSKLFSSHEGQTIERFLIRQKIERVKELLTYGEENLSEIAFDLDYSSTAHLSGQFKQETGMTPTQFRKMKDPDRRSLDALGEAE</sequence>
<evidence type="ECO:0000313" key="6">
    <source>
        <dbReference type="EMBL" id="SEQ57716.1"/>
    </source>
</evidence>
<dbReference type="InterPro" id="IPR009057">
    <property type="entry name" value="Homeodomain-like_sf"/>
</dbReference>
<dbReference type="InParanoid" id="A0A1H9H5W4"/>
<keyword evidence="7" id="KW-1185">Reference proteome</keyword>
<evidence type="ECO:0000256" key="2">
    <source>
        <dbReference type="ARBA" id="ARBA00023125"/>
    </source>
</evidence>
<feature type="domain" description="HTH araC/xylS-type" evidence="5">
    <location>
        <begin position="98"/>
        <end position="177"/>
    </location>
</feature>
<evidence type="ECO:0000259" key="5">
    <source>
        <dbReference type="PROSITE" id="PS01124"/>
    </source>
</evidence>
<dbReference type="GO" id="GO:0043565">
    <property type="term" value="F:sequence-specific DNA binding"/>
    <property type="evidence" value="ECO:0007669"/>
    <property type="project" value="InterPro"/>
</dbReference>
<feature type="region of interest" description="Disordered" evidence="4">
    <location>
        <begin position="162"/>
        <end position="192"/>
    </location>
</feature>
<reference evidence="7" key="1">
    <citation type="submission" date="2016-10" db="EMBL/GenBank/DDBJ databases">
        <authorList>
            <person name="Varghese N."/>
            <person name="Submissions S."/>
        </authorList>
    </citation>
    <scope>NUCLEOTIDE SEQUENCE [LARGE SCALE GENOMIC DNA]</scope>
    <source>
        <strain evidence="7">DSM 24740</strain>
    </source>
</reference>
<dbReference type="PANTHER" id="PTHR43280:SF2">
    <property type="entry name" value="HTH-TYPE TRANSCRIPTIONAL REGULATOR EXSA"/>
    <property type="match status" value="1"/>
</dbReference>
<dbReference type="OrthoDB" id="952277at2"/>
<dbReference type="SUPFAM" id="SSF46689">
    <property type="entry name" value="Homeodomain-like"/>
    <property type="match status" value="1"/>
</dbReference>
<organism evidence="6 7">
    <name type="scientific">Neolewinella agarilytica</name>
    <dbReference type="NCBI Taxonomy" id="478744"/>
    <lineage>
        <taxon>Bacteria</taxon>
        <taxon>Pseudomonadati</taxon>
        <taxon>Bacteroidota</taxon>
        <taxon>Saprospiria</taxon>
        <taxon>Saprospirales</taxon>
        <taxon>Lewinellaceae</taxon>
        <taxon>Neolewinella</taxon>
    </lineage>
</organism>
<gene>
    <name evidence="6" type="ORF">SAMN05444359_11229</name>
</gene>